<dbReference type="Proteomes" id="UP000751224">
    <property type="component" value="Unassembled WGS sequence"/>
</dbReference>
<sequence>MDSRDNLQYTTFENESLTMKVTPYNNLSIDEYKWYKVPAGSWSWPQLIATTTKPEYTINNITKDDACKYFVVYRKTDDKDRNVYITPYKTVTVKEPLALERLDITSTKTKYVLGQNFDLESLDITAYYNDDSSKKLNYNDVTITGFDSSSLGEKTITVTYKEGDKTVSAIFKIEIIEKEVKDIVLTPPTKTKYIEGQALDLTGGKVKVFYNNETSKEIDLTNEMVSGYNASVVGKQTITVTYQGKTVTFDVNVIEKVITKIEMNSLPDKVNYLVDQKFEIDGAAIKVYYNDGSEEIVNVDSDMFNMPDMSKIGNQTITVNYRGMTTNFEILIKDKTLVNISVSTLPDKTEYIEGEDLDVSGGKLLLNYDNGSSEIIGITLAMCSVDMSKPGQVNVTVTYNGFTASYLILIKEKTPVSLIWVEKPEIRQIKEEMEFVYSGEVKIVYDNGSEEIKKVTALDFEVRGFDKYHVGKQNVSIVYKGTELFVDDTIEVIAKELSGLKIQSLPLKLTYKQGEVFNLDGLKVLANYDNQTTALISNDNLIVSLPDMNKFGKQVIVISYGYFKVEFEIEITAKDISMDKGDNKDKTNQDKNIAVKTGDNSLIGVYTTIALLSVASYTMLRKKD</sequence>
<feature type="domain" description="Ig-like" evidence="1">
    <location>
        <begin position="105"/>
        <end position="169"/>
    </location>
</feature>
<accession>A0A943I315</accession>
<comment type="caution">
    <text evidence="2">The sequence shown here is derived from an EMBL/GenBank/DDBJ whole genome shotgun (WGS) entry which is preliminary data.</text>
</comment>
<gene>
    <name evidence="2" type="ORF">KHX14_04515</name>
</gene>
<evidence type="ECO:0000313" key="3">
    <source>
        <dbReference type="Proteomes" id="UP000751224"/>
    </source>
</evidence>
<dbReference type="EMBL" id="JAGZCC010000019">
    <property type="protein sequence ID" value="MBS5588068.1"/>
    <property type="molecule type" value="Genomic_DNA"/>
</dbReference>
<name>A0A943I315_9FIRM</name>
<dbReference type="RefSeq" id="WP_303886620.1">
    <property type="nucleotide sequence ID" value="NZ_JAGZCC010000019.1"/>
</dbReference>
<feature type="domain" description="Ig-like" evidence="1">
    <location>
        <begin position="267"/>
        <end position="330"/>
    </location>
</feature>
<evidence type="ECO:0000313" key="2">
    <source>
        <dbReference type="EMBL" id="MBS5588068.1"/>
    </source>
</evidence>
<feature type="domain" description="Ig-like" evidence="1">
    <location>
        <begin position="346"/>
        <end position="406"/>
    </location>
</feature>
<dbReference type="Gene3D" id="2.60.40.3630">
    <property type="match status" value="5"/>
</dbReference>
<dbReference type="AlphaFoldDB" id="A0A943I315"/>
<proteinExistence type="predicted"/>
<dbReference type="Pfam" id="PF07523">
    <property type="entry name" value="Big_3"/>
    <property type="match status" value="5"/>
</dbReference>
<feature type="domain" description="Ig-like" evidence="1">
    <location>
        <begin position="508"/>
        <end position="569"/>
    </location>
</feature>
<dbReference type="InterPro" id="IPR022038">
    <property type="entry name" value="Ig-like_bact"/>
</dbReference>
<protein>
    <submittedName>
        <fullName evidence="2">Bacterial Ig-like domain-containing protein</fullName>
    </submittedName>
</protein>
<feature type="domain" description="Ig-like" evidence="1">
    <location>
        <begin position="187"/>
        <end position="253"/>
    </location>
</feature>
<reference evidence="2" key="1">
    <citation type="submission" date="2021-02" db="EMBL/GenBank/DDBJ databases">
        <title>Infant gut strain persistence is associated with maternal origin, phylogeny, and functional potential including surface adhesion and iron acquisition.</title>
        <authorList>
            <person name="Lou Y.C."/>
        </authorList>
    </citation>
    <scope>NUCLEOTIDE SEQUENCE</scope>
    <source>
        <strain evidence="2">L3_108_000G1_dasL3_108_000G1_metabat.metabat.11</strain>
    </source>
</reference>
<evidence type="ECO:0000259" key="1">
    <source>
        <dbReference type="Pfam" id="PF07523"/>
    </source>
</evidence>
<organism evidence="2 3">
    <name type="scientific">Thomasclavelia spiroformis</name>
    <dbReference type="NCBI Taxonomy" id="29348"/>
    <lineage>
        <taxon>Bacteria</taxon>
        <taxon>Bacillati</taxon>
        <taxon>Bacillota</taxon>
        <taxon>Erysipelotrichia</taxon>
        <taxon>Erysipelotrichales</taxon>
        <taxon>Coprobacillaceae</taxon>
        <taxon>Thomasclavelia</taxon>
    </lineage>
</organism>